<evidence type="ECO:0000313" key="2">
    <source>
        <dbReference type="Proteomes" id="UP000594117"/>
    </source>
</evidence>
<organism evidence="1 2">
    <name type="scientific">uncultured phage cr109_1</name>
    <dbReference type="NCBI Taxonomy" id="2772083"/>
    <lineage>
        <taxon>Viruses</taxon>
        <taxon>Duplodnaviria</taxon>
        <taxon>Heunggongvirae</taxon>
        <taxon>Uroviricota</taxon>
        <taxon>Caudoviricetes</taxon>
        <taxon>Crassvirales</taxon>
        <taxon>Suoliviridae</taxon>
        <taxon>Loutivirinae</taxon>
        <taxon>Buchavirus</taxon>
        <taxon>Buchavirus splanchnicus</taxon>
    </lineage>
</organism>
<dbReference type="GeneID" id="65130979"/>
<protein>
    <submittedName>
        <fullName evidence="1">Uncharacterized protein</fullName>
    </submittedName>
</protein>
<keyword evidence="2" id="KW-1185">Reference proteome</keyword>
<proteinExistence type="predicted"/>
<dbReference type="EMBL" id="MT774399">
    <property type="protein sequence ID" value="QOR57053.1"/>
    <property type="molecule type" value="Genomic_DNA"/>
</dbReference>
<dbReference type="KEGG" id="vg:65130979"/>
<evidence type="ECO:0000313" key="1">
    <source>
        <dbReference type="EMBL" id="QOR57053.1"/>
    </source>
</evidence>
<accession>A0A7M1RRQ9</accession>
<dbReference type="Proteomes" id="UP000594117">
    <property type="component" value="Segment"/>
</dbReference>
<reference evidence="1 2" key="1">
    <citation type="submission" date="2020-07" db="EMBL/GenBank/DDBJ databases">
        <title>Taxonomic proposal: Crassvirales, a new order of highly abundant and diverse bacterial viruses.</title>
        <authorList>
            <person name="Shkoporov A.N."/>
            <person name="Stockdale S.R."/>
            <person name="Guerin E."/>
            <person name="Ross R.P."/>
            <person name="Hill C."/>
        </authorList>
    </citation>
    <scope>NUCLEOTIDE SEQUENCE [LARGE SCALE GENOMIC DNA]</scope>
</reference>
<sequence length="168" mass="19951">MELKALNDVSIYIVPLLDDNLTWRDLTVESGFINAYTSDKNRPYLEDKVFLVYDSSVNTRESLDRYCKLKNLDTVYNMKYITINNKHYTVYCFSSPKYKKDINSLKNYGKAFSLEAKLDINKFWTNVPVPELSKRLFYPHYRNGETIEAELPEEDYYSYLDLIDRDNK</sequence>
<name>A0A7M1RRQ9_9CAUD</name>
<dbReference type="RefSeq" id="YP_010112505.1">
    <property type="nucleotide sequence ID" value="NC_055892.1"/>
</dbReference>